<keyword evidence="10" id="KW-1185">Reference proteome</keyword>
<dbReference type="InterPro" id="IPR015422">
    <property type="entry name" value="PyrdxlP-dep_Trfase_small"/>
</dbReference>
<dbReference type="Gene3D" id="3.90.1150.10">
    <property type="entry name" value="Aspartate Aminotransferase, domain 1"/>
    <property type="match status" value="1"/>
</dbReference>
<sequence length="615" mass="65600">MKSVPISLDESTLALGATHAILDAYAVRAQFPILRSKAHGRPLVYLDSAASTQQPEAVIAAVGDYHRQHHANIHRGVYQLSQTATRMYEDARLTVARFLNAAEPAECLFTRGATESINLVASTWGAANLKPGDEIILSTLEHHSNIVPWQMVAHATGARIKVIPIDDAGEILLDEYRRLLSPRTRLVAVNQVSNALGTVNPVSEIIAEAHAAGALALIDGAQWVAHGVTDVQALDADFYVFSGHKLYGPTGIGVLYGKRHLLDAMPPYQGGGDMIERVTFEETTYAPLPSKYEAGTPNIAGAVGLAAAIAWVESLGLARIGAHEQTLLRHATERLSAIHGLEIKGTARRKSGVVSWVLVDPPIATLDVGAQLDLRGICIRTGHHCCQPLMDRLGVASTARASLGVYNTLEDIDRLAGAVADIVDHARQKTRATVANLEPGVKAGFVSPSAAPAPAVDTEEAIYPAAAAASPQAAADDIAEVFAFLPDWPMRHQYVIDLGDKLPPMPEALKTAANSVQGCQSTVHIAARVRPGSDDIIEFLADSDANLVRGLIALLQQLYSGQRASAILAFDTDAFFARIGLDQHLSMSRRNGLAAMVQRLRHLALQSAVLAGEPA</sequence>
<dbReference type="EMBL" id="CP003154">
    <property type="protein sequence ID" value="AFL73421.1"/>
    <property type="molecule type" value="Genomic_DNA"/>
</dbReference>
<evidence type="ECO:0000256" key="2">
    <source>
        <dbReference type="ARBA" id="ARBA00010447"/>
    </source>
</evidence>
<dbReference type="OrthoDB" id="9808002at2"/>
<dbReference type="Gene3D" id="3.90.1010.10">
    <property type="match status" value="1"/>
</dbReference>
<dbReference type="InterPro" id="IPR015421">
    <property type="entry name" value="PyrdxlP-dep_Trfase_major"/>
</dbReference>
<dbReference type="STRING" id="765911.Thivi_1413"/>
<reference evidence="9 10" key="1">
    <citation type="submission" date="2012-06" db="EMBL/GenBank/DDBJ databases">
        <title>Complete sequence of Thiocystis violascens DSM 198.</title>
        <authorList>
            <consortium name="US DOE Joint Genome Institute"/>
            <person name="Lucas S."/>
            <person name="Han J."/>
            <person name="Lapidus A."/>
            <person name="Cheng J.-F."/>
            <person name="Goodwin L."/>
            <person name="Pitluck S."/>
            <person name="Peters L."/>
            <person name="Ovchinnikova G."/>
            <person name="Teshima H."/>
            <person name="Detter J.C."/>
            <person name="Han C."/>
            <person name="Tapia R."/>
            <person name="Land M."/>
            <person name="Hauser L."/>
            <person name="Kyrpides N."/>
            <person name="Ivanova N."/>
            <person name="Pagani I."/>
            <person name="Vogl K."/>
            <person name="Liu Z."/>
            <person name="Frigaard N.-U."/>
            <person name="Bryant D."/>
            <person name="Woyke T."/>
        </authorList>
    </citation>
    <scope>NUCLEOTIDE SEQUENCE [LARGE SCALE GENOMIC DNA]</scope>
    <source>
        <strain evidence="10">ATCC 17096 / DSM 198 / 6111</strain>
    </source>
</reference>
<dbReference type="InterPro" id="IPR010970">
    <property type="entry name" value="Cys_dSase_SufS"/>
</dbReference>
<comment type="similarity">
    <text evidence="2">Belongs to the class-V pyridoxal-phosphate-dependent aminotransferase family. Csd subfamily.</text>
</comment>
<comment type="cofactor">
    <cofactor evidence="1">
        <name>pyridoxal 5'-phosphate</name>
        <dbReference type="ChEBI" id="CHEBI:597326"/>
    </cofactor>
</comment>
<evidence type="ECO:0000259" key="7">
    <source>
        <dbReference type="Pfam" id="PF00266"/>
    </source>
</evidence>
<dbReference type="SUPFAM" id="SSF53383">
    <property type="entry name" value="PLP-dependent transferases"/>
    <property type="match status" value="1"/>
</dbReference>
<organism evidence="9 10">
    <name type="scientific">Thiocystis violascens (strain ATCC 17096 / DSM 198 / 6111)</name>
    <name type="common">Chromatium violascens</name>
    <dbReference type="NCBI Taxonomy" id="765911"/>
    <lineage>
        <taxon>Bacteria</taxon>
        <taxon>Pseudomonadati</taxon>
        <taxon>Pseudomonadota</taxon>
        <taxon>Gammaproteobacteria</taxon>
        <taxon>Chromatiales</taxon>
        <taxon>Chromatiaceae</taxon>
        <taxon>Thiocystis</taxon>
    </lineage>
</organism>
<evidence type="ECO:0000313" key="9">
    <source>
        <dbReference type="EMBL" id="AFL73421.1"/>
    </source>
</evidence>
<feature type="domain" description="Fe-S metabolism associated" evidence="8">
    <location>
        <begin position="480"/>
        <end position="601"/>
    </location>
</feature>
<dbReference type="PANTHER" id="PTHR43586">
    <property type="entry name" value="CYSTEINE DESULFURASE"/>
    <property type="match status" value="1"/>
</dbReference>
<evidence type="ECO:0000256" key="4">
    <source>
        <dbReference type="ARBA" id="ARBA00022679"/>
    </source>
</evidence>
<accession>I3Y8V3</accession>
<evidence type="ECO:0000256" key="3">
    <source>
        <dbReference type="ARBA" id="ARBA00012239"/>
    </source>
</evidence>
<dbReference type="SUPFAM" id="SSF82649">
    <property type="entry name" value="SufE/NifU"/>
    <property type="match status" value="1"/>
</dbReference>
<evidence type="ECO:0000256" key="1">
    <source>
        <dbReference type="ARBA" id="ARBA00001933"/>
    </source>
</evidence>
<proteinExistence type="inferred from homology"/>
<evidence type="ECO:0000259" key="8">
    <source>
        <dbReference type="Pfam" id="PF02657"/>
    </source>
</evidence>
<evidence type="ECO:0000313" key="10">
    <source>
        <dbReference type="Proteomes" id="UP000006062"/>
    </source>
</evidence>
<dbReference type="InterPro" id="IPR003808">
    <property type="entry name" value="Fe-S_metab-assoc_dom"/>
</dbReference>
<keyword evidence="5" id="KW-0663">Pyridoxal phosphate</keyword>
<dbReference type="eggNOG" id="COG0520">
    <property type="taxonomic scope" value="Bacteria"/>
</dbReference>
<dbReference type="GO" id="GO:0031071">
    <property type="term" value="F:cysteine desulfurase activity"/>
    <property type="evidence" value="ECO:0007669"/>
    <property type="project" value="UniProtKB-EC"/>
</dbReference>
<protein>
    <recommendedName>
        <fullName evidence="3">cysteine desulfurase</fullName>
        <ecNumber evidence="3">2.8.1.7</ecNumber>
    </recommendedName>
</protein>
<dbReference type="HOGENOM" id="CLU_003433_2_5_6"/>
<comment type="catalytic activity">
    <reaction evidence="6">
        <text>(sulfur carrier)-H + L-cysteine = (sulfur carrier)-SH + L-alanine</text>
        <dbReference type="Rhea" id="RHEA:43892"/>
        <dbReference type="Rhea" id="RHEA-COMP:14737"/>
        <dbReference type="Rhea" id="RHEA-COMP:14739"/>
        <dbReference type="ChEBI" id="CHEBI:29917"/>
        <dbReference type="ChEBI" id="CHEBI:35235"/>
        <dbReference type="ChEBI" id="CHEBI:57972"/>
        <dbReference type="ChEBI" id="CHEBI:64428"/>
        <dbReference type="EC" id="2.8.1.7"/>
    </reaction>
</comment>
<dbReference type="AlphaFoldDB" id="I3Y8V3"/>
<dbReference type="KEGG" id="tvi:Thivi_1413"/>
<gene>
    <name evidence="9" type="ordered locus">Thivi_1413</name>
</gene>
<dbReference type="eggNOG" id="COG2166">
    <property type="taxonomic scope" value="Bacteria"/>
</dbReference>
<name>I3Y8V3_THIV6</name>
<dbReference type="NCBIfam" id="TIGR01979">
    <property type="entry name" value="sufS"/>
    <property type="match status" value="1"/>
</dbReference>
<dbReference type="InterPro" id="IPR000192">
    <property type="entry name" value="Aminotrans_V_dom"/>
</dbReference>
<dbReference type="PANTHER" id="PTHR43586:SF8">
    <property type="entry name" value="CYSTEINE DESULFURASE 1, CHLOROPLASTIC"/>
    <property type="match status" value="1"/>
</dbReference>
<dbReference type="GO" id="GO:0030170">
    <property type="term" value="F:pyridoxal phosphate binding"/>
    <property type="evidence" value="ECO:0007669"/>
    <property type="project" value="InterPro"/>
</dbReference>
<dbReference type="Gene3D" id="3.40.640.10">
    <property type="entry name" value="Type I PLP-dependent aspartate aminotransferase-like (Major domain)"/>
    <property type="match status" value="1"/>
</dbReference>
<feature type="domain" description="Aminotransferase class V" evidence="7">
    <location>
        <begin position="44"/>
        <end position="415"/>
    </location>
</feature>
<dbReference type="CDD" id="cd06453">
    <property type="entry name" value="SufS_like"/>
    <property type="match status" value="1"/>
</dbReference>
<evidence type="ECO:0000256" key="5">
    <source>
        <dbReference type="ARBA" id="ARBA00022898"/>
    </source>
</evidence>
<dbReference type="RefSeq" id="WP_014777896.1">
    <property type="nucleotide sequence ID" value="NC_018012.1"/>
</dbReference>
<dbReference type="GO" id="GO:0006534">
    <property type="term" value="P:cysteine metabolic process"/>
    <property type="evidence" value="ECO:0007669"/>
    <property type="project" value="InterPro"/>
</dbReference>
<dbReference type="Proteomes" id="UP000006062">
    <property type="component" value="Chromosome"/>
</dbReference>
<dbReference type="Pfam" id="PF00266">
    <property type="entry name" value="Aminotran_5"/>
    <property type="match status" value="1"/>
</dbReference>
<evidence type="ECO:0000256" key="6">
    <source>
        <dbReference type="ARBA" id="ARBA00050776"/>
    </source>
</evidence>
<dbReference type="EC" id="2.8.1.7" evidence="3"/>
<dbReference type="Pfam" id="PF02657">
    <property type="entry name" value="SufE"/>
    <property type="match status" value="1"/>
</dbReference>
<dbReference type="InterPro" id="IPR015424">
    <property type="entry name" value="PyrdxlP-dep_Trfase"/>
</dbReference>
<keyword evidence="4" id="KW-0808">Transferase</keyword>